<feature type="compositionally biased region" description="Acidic residues" evidence="1">
    <location>
        <begin position="190"/>
        <end position="210"/>
    </location>
</feature>
<dbReference type="STRING" id="2512241.A0A553HZU6"/>
<feature type="region of interest" description="Disordered" evidence="1">
    <location>
        <begin position="1229"/>
        <end position="1248"/>
    </location>
</feature>
<feature type="compositionally biased region" description="Basic and acidic residues" evidence="1">
    <location>
        <begin position="154"/>
        <end position="163"/>
    </location>
</feature>
<feature type="compositionally biased region" description="Polar residues" evidence="1">
    <location>
        <begin position="1333"/>
        <end position="1353"/>
    </location>
</feature>
<dbReference type="InterPro" id="IPR055781">
    <property type="entry name" value="DUF7357"/>
</dbReference>
<feature type="compositionally biased region" description="Basic residues" evidence="1">
    <location>
        <begin position="1525"/>
        <end position="1534"/>
    </location>
</feature>
<feature type="region of interest" description="Disordered" evidence="1">
    <location>
        <begin position="362"/>
        <end position="389"/>
    </location>
</feature>
<evidence type="ECO:0000313" key="3">
    <source>
        <dbReference type="EMBL" id="TRX93473.1"/>
    </source>
</evidence>
<gene>
    <name evidence="3" type="ORF">FHL15_005748</name>
</gene>
<feature type="compositionally biased region" description="Low complexity" evidence="1">
    <location>
        <begin position="546"/>
        <end position="555"/>
    </location>
</feature>
<organism evidence="3 4">
    <name type="scientific">Xylaria flabelliformis</name>
    <dbReference type="NCBI Taxonomy" id="2512241"/>
    <lineage>
        <taxon>Eukaryota</taxon>
        <taxon>Fungi</taxon>
        <taxon>Dikarya</taxon>
        <taxon>Ascomycota</taxon>
        <taxon>Pezizomycotina</taxon>
        <taxon>Sordariomycetes</taxon>
        <taxon>Xylariomycetidae</taxon>
        <taxon>Xylariales</taxon>
        <taxon>Xylariaceae</taxon>
        <taxon>Xylaria</taxon>
    </lineage>
</organism>
<accession>A0A553HZU6</accession>
<feature type="region of interest" description="Disordered" evidence="1">
    <location>
        <begin position="808"/>
        <end position="832"/>
    </location>
</feature>
<feature type="compositionally biased region" description="Polar residues" evidence="1">
    <location>
        <begin position="894"/>
        <end position="904"/>
    </location>
</feature>
<feature type="compositionally biased region" description="Polar residues" evidence="1">
    <location>
        <begin position="620"/>
        <end position="642"/>
    </location>
</feature>
<name>A0A553HZU6_9PEZI</name>
<reference evidence="4" key="1">
    <citation type="submission" date="2019-06" db="EMBL/GenBank/DDBJ databases">
        <title>Draft genome sequence of the griseofulvin-producing fungus Xylaria cubensis strain G536.</title>
        <authorList>
            <person name="Mead M.E."/>
            <person name="Raja H.A."/>
            <person name="Steenwyk J.L."/>
            <person name="Knowles S.L."/>
            <person name="Oberlies N.H."/>
            <person name="Rokas A."/>
        </authorList>
    </citation>
    <scope>NUCLEOTIDE SEQUENCE [LARGE SCALE GENOMIC DNA]</scope>
    <source>
        <strain evidence="4">G536</strain>
    </source>
</reference>
<feature type="region of interest" description="Disordered" evidence="1">
    <location>
        <begin position="1199"/>
        <end position="1218"/>
    </location>
</feature>
<feature type="region of interest" description="Disordered" evidence="1">
    <location>
        <begin position="1275"/>
        <end position="1399"/>
    </location>
</feature>
<dbReference type="InterPro" id="IPR003892">
    <property type="entry name" value="CUE"/>
</dbReference>
<feature type="region of interest" description="Disordered" evidence="1">
    <location>
        <begin position="119"/>
        <end position="254"/>
    </location>
</feature>
<feature type="compositionally biased region" description="Basic and acidic residues" evidence="1">
    <location>
        <begin position="918"/>
        <end position="932"/>
    </location>
</feature>
<feature type="compositionally biased region" description="Low complexity" evidence="1">
    <location>
        <begin position="1385"/>
        <end position="1394"/>
    </location>
</feature>
<feature type="compositionally biased region" description="Basic and acidic residues" evidence="1">
    <location>
        <begin position="1304"/>
        <end position="1323"/>
    </location>
</feature>
<feature type="compositionally biased region" description="Low complexity" evidence="1">
    <location>
        <begin position="503"/>
        <end position="520"/>
    </location>
</feature>
<feature type="compositionally biased region" description="Basic residues" evidence="1">
    <location>
        <begin position="654"/>
        <end position="666"/>
    </location>
</feature>
<sequence>MADQDMRLRLVVRRNSLPELRLMWHVKLDSNPSISKLLEQLNDHIPLESEHWGLEDYVVELHDSDGTDFECLHYQLVRSVLKPDDRVFIRALDRDDHRRRRISSRLQISSDGRHLIDGVPFGRPNLRISTSRPSIHIPPRKRARVAYTQPNDYDQGRGTRSESDSPVLLLANGEPQRDGYTPSRTQAAGDCDEESDSDTEDTDYNGDDAELSSSSNESEIEEVEEEAEETDDEMEKKDSEEENEEDKEEVEDLSQEAHDLAVENGTLNVQALTPLTAQTISLETLDKVTILHAAFPNTPINIFERVLASCHNNLRTAYNFLSQGFEPKLSRDAVLAWKPGSTSNRGAHSEQVRAPISPASTQAIAGGSLMRKRKFREHSPAEEPSTDEAGEFNHDLWRKYDHAGFPPGTITSGTGLKHMATISASFSSSKTNGNSETTSTTLKAATEEPMEEDDDTSSSGTSSDSSDTSSSGGSSNSDDTSSNGDSSADDNESDDASEEGSSSEDLSSRSNSADSESGSESSDDSSGEPDRLTNKHAHFQSDSDSESSTSNNESDSGPEEYPFQTTSSQVAEDEEHDKLKESSDETSSSESDDQPAGNSSSSDSEEEDANDKPNDFEALNITQAKSRAHSSSPKPTQANVASISVPPGAGKESTKRRNARRRAAKLAKREMQENDTMTKVTPTRDSHVPDSEAALFEAKRKALLDAIATGGIEVGPSGETRFDQSFQEVDYVEQKRIEEGGISPQPDVNQVAIETNEYPCDDQEDRSPNQKRRRVDLGAGRRLVFGALGLRNPKNKEEEAQLREKLQADSQLRANRKVTSQPQPITEEAVSTNNEEDIHAWMLKINYRAVECCHDNIELSPAPFPFQQRWDPQQQALSFSKRNKRGGQSKRAQRNQSHYYNDDSQLSKKRKRNNSYEMGDHGFDDTDSRQDETTNVDDVVLNYDDVDSQDRDYGNNPANETSQTTDLDDLPSLPEGKARVGMVITWQKWSCSSATSWQPQLSRVTAIVLRVDDDAAAIDVCLAKRDRYLDGNEKRYDHITGQRIYDKFEAPDLHEGETDDDHDDGAVEDGYRNVAWAEMQDPRILQEPLDQTAEVDPGSNCLASVETDERNIGIENQTEPIVPIVSSQQEASAIVDTGLTMNEENVVDSISKSDALLEESPGDSNLEPCVQAASNTTSHQAGQNQQTTDLAMSDISQISSPSRQLHETTSQAIDSYSPVQDWIRTSSIEQAESPQPNTSSPMALPTTVSSHLGFDSDLVTGTPDLLLPRAVIPSSASSIHSGRQPDYTMGIDDGLLDPFNATDDNEHQSDGPEHNYAPSERHSLTPVPIYQTPALNHNDNTSENKSTGQSPIATPNPRSSSPPSSLFCTAVTSHSTQSPSRAQMSSITSKSSTSRFPRDAKYEEAMRKLDEQFSDDLSDDESPPPPPTSSLEVKREDSSQLAARTLDPISPPPRRRVSGPAFIGRMKRRRSQQEPFTIPPGSQVVELSSDSEPVYSEDYADEDIDGTYSPDLGSLPTGDGWVQKRQSKGRRSVS</sequence>
<feature type="region of interest" description="Disordered" evidence="1">
    <location>
        <begin position="879"/>
        <end position="973"/>
    </location>
</feature>
<evidence type="ECO:0000313" key="4">
    <source>
        <dbReference type="Proteomes" id="UP000319160"/>
    </source>
</evidence>
<protein>
    <recommendedName>
        <fullName evidence="2">CUE domain-containing protein</fullName>
    </recommendedName>
</protein>
<feature type="compositionally biased region" description="Polar residues" evidence="1">
    <location>
        <begin position="1366"/>
        <end position="1384"/>
    </location>
</feature>
<feature type="compositionally biased region" description="Low complexity" evidence="1">
    <location>
        <begin position="457"/>
        <end position="486"/>
    </location>
</feature>
<dbReference type="Proteomes" id="UP000319160">
    <property type="component" value="Unassembled WGS sequence"/>
</dbReference>
<dbReference type="EMBL" id="VFLP01000029">
    <property type="protein sequence ID" value="TRX93473.1"/>
    <property type="molecule type" value="Genomic_DNA"/>
</dbReference>
<feature type="region of interest" description="Disordered" evidence="1">
    <location>
        <begin position="1412"/>
        <end position="1534"/>
    </location>
</feature>
<feature type="compositionally biased region" description="Basic residues" evidence="1">
    <location>
        <begin position="881"/>
        <end position="893"/>
    </location>
</feature>
<feature type="compositionally biased region" description="Polar residues" evidence="1">
    <location>
        <begin position="426"/>
        <end position="443"/>
    </location>
</feature>
<feature type="region of interest" description="Disordered" evidence="1">
    <location>
        <begin position="426"/>
        <end position="690"/>
    </location>
</feature>
<feature type="compositionally biased region" description="Acidic residues" evidence="1">
    <location>
        <begin position="218"/>
        <end position="233"/>
    </location>
</feature>
<keyword evidence="4" id="KW-1185">Reference proteome</keyword>
<comment type="caution">
    <text evidence="3">The sequence shown here is derived from an EMBL/GenBank/DDBJ whole genome shotgun (WGS) entry which is preliminary data.</text>
</comment>
<evidence type="ECO:0000259" key="2">
    <source>
        <dbReference type="PROSITE" id="PS51140"/>
    </source>
</evidence>
<feature type="compositionally biased region" description="Polar residues" evidence="1">
    <location>
        <begin position="956"/>
        <end position="965"/>
    </location>
</feature>
<feature type="compositionally biased region" description="Low complexity" evidence="1">
    <location>
        <begin position="1355"/>
        <end position="1365"/>
    </location>
</feature>
<feature type="compositionally biased region" description="Acidic residues" evidence="1">
    <location>
        <begin position="1412"/>
        <end position="1422"/>
    </location>
</feature>
<dbReference type="GO" id="GO:0043130">
    <property type="term" value="F:ubiquitin binding"/>
    <property type="evidence" value="ECO:0007669"/>
    <property type="project" value="InterPro"/>
</dbReference>
<feature type="compositionally biased region" description="Acidic residues" evidence="1">
    <location>
        <begin position="240"/>
        <end position="254"/>
    </location>
</feature>
<evidence type="ECO:0000256" key="1">
    <source>
        <dbReference type="SAM" id="MobiDB-lite"/>
    </source>
</evidence>
<dbReference type="PROSITE" id="PS51140">
    <property type="entry name" value="CUE"/>
    <property type="match status" value="1"/>
</dbReference>
<proteinExistence type="predicted"/>
<dbReference type="OrthoDB" id="5368821at2759"/>
<feature type="compositionally biased region" description="Acidic residues" evidence="1">
    <location>
        <begin position="487"/>
        <end position="502"/>
    </location>
</feature>
<dbReference type="Pfam" id="PF24054">
    <property type="entry name" value="DUF7357"/>
    <property type="match status" value="1"/>
</dbReference>
<feature type="domain" description="CUE" evidence="2">
    <location>
        <begin position="283"/>
        <end position="326"/>
    </location>
</feature>